<evidence type="ECO:0000313" key="2">
    <source>
        <dbReference type="EMBL" id="GER54732.1"/>
    </source>
</evidence>
<feature type="region of interest" description="Disordered" evidence="1">
    <location>
        <begin position="233"/>
        <end position="255"/>
    </location>
</feature>
<keyword evidence="3" id="KW-1185">Reference proteome</keyword>
<protein>
    <submittedName>
        <fullName evidence="2">Zinc knuckle (CCHC-type) family protein</fullName>
    </submittedName>
</protein>
<dbReference type="AlphaFoldDB" id="A0A5A7RB72"/>
<reference evidence="3" key="1">
    <citation type="journal article" date="2019" name="Curr. Biol.">
        <title>Genome Sequence of Striga asiatica Provides Insight into the Evolution of Plant Parasitism.</title>
        <authorList>
            <person name="Yoshida S."/>
            <person name="Kim S."/>
            <person name="Wafula E.K."/>
            <person name="Tanskanen J."/>
            <person name="Kim Y.M."/>
            <person name="Honaas L."/>
            <person name="Yang Z."/>
            <person name="Spallek T."/>
            <person name="Conn C.E."/>
            <person name="Ichihashi Y."/>
            <person name="Cheong K."/>
            <person name="Cui S."/>
            <person name="Der J.P."/>
            <person name="Gundlach H."/>
            <person name="Jiao Y."/>
            <person name="Hori C."/>
            <person name="Ishida J.K."/>
            <person name="Kasahara H."/>
            <person name="Kiba T."/>
            <person name="Kim M.S."/>
            <person name="Koo N."/>
            <person name="Laohavisit A."/>
            <person name="Lee Y.H."/>
            <person name="Lumba S."/>
            <person name="McCourt P."/>
            <person name="Mortimer J.C."/>
            <person name="Mutuku J.M."/>
            <person name="Nomura T."/>
            <person name="Sasaki-Sekimoto Y."/>
            <person name="Seto Y."/>
            <person name="Wang Y."/>
            <person name="Wakatake T."/>
            <person name="Sakakibara H."/>
            <person name="Demura T."/>
            <person name="Yamaguchi S."/>
            <person name="Yoneyama K."/>
            <person name="Manabe R.I."/>
            <person name="Nelson D.C."/>
            <person name="Schulman A.H."/>
            <person name="Timko M.P."/>
            <person name="dePamphilis C.W."/>
            <person name="Choi D."/>
            <person name="Shirasu K."/>
        </authorList>
    </citation>
    <scope>NUCLEOTIDE SEQUENCE [LARGE SCALE GENOMIC DNA]</scope>
    <source>
        <strain evidence="3">cv. UVA1</strain>
    </source>
</reference>
<organism evidence="2 3">
    <name type="scientific">Striga asiatica</name>
    <name type="common">Asiatic witchweed</name>
    <name type="synonym">Buchnera asiatica</name>
    <dbReference type="NCBI Taxonomy" id="4170"/>
    <lineage>
        <taxon>Eukaryota</taxon>
        <taxon>Viridiplantae</taxon>
        <taxon>Streptophyta</taxon>
        <taxon>Embryophyta</taxon>
        <taxon>Tracheophyta</taxon>
        <taxon>Spermatophyta</taxon>
        <taxon>Magnoliopsida</taxon>
        <taxon>eudicotyledons</taxon>
        <taxon>Gunneridae</taxon>
        <taxon>Pentapetalae</taxon>
        <taxon>asterids</taxon>
        <taxon>lamiids</taxon>
        <taxon>Lamiales</taxon>
        <taxon>Orobanchaceae</taxon>
        <taxon>Buchnereae</taxon>
        <taxon>Striga</taxon>
    </lineage>
</organism>
<comment type="caution">
    <text evidence="2">The sequence shown here is derived from an EMBL/GenBank/DDBJ whole genome shotgun (WGS) entry which is preliminary data.</text>
</comment>
<sequence>MQYVQTMTRTTHVRRATLIGPNPTLCHLRLAAITSLHPGLAHIAPTTLTTISSIIHHVWPSLQISTSTNSSQQIPNTQSSPLSGQQSCHSLPNSRRRHRRIITHLAWVGRHHVTTNGPHALTTSRRVSPLLGRVAVVPLVPLLTWRLALLRAEKALGVLRPIHGLLAVESVALENRTLAVSQSACPSPVDLPQSRHMLRRTQGACSGRSQGPRCSRISSSLCIPIRTEQGQKQPLQGLEHGRAQQRPAGTTPFGPLSVSVAPSEPSGPPCVLDFTVFAERGCDGLVTGFPAEPVEKDLAVGGVGVGQFMNDLD</sequence>
<gene>
    <name evidence="2" type="ORF">STAS_32358</name>
</gene>
<proteinExistence type="predicted"/>
<feature type="compositionally biased region" description="Low complexity" evidence="1">
    <location>
        <begin position="69"/>
        <end position="81"/>
    </location>
</feature>
<name>A0A5A7RB72_STRAF</name>
<evidence type="ECO:0000313" key="3">
    <source>
        <dbReference type="Proteomes" id="UP000325081"/>
    </source>
</evidence>
<feature type="region of interest" description="Disordered" evidence="1">
    <location>
        <begin position="69"/>
        <end position="95"/>
    </location>
</feature>
<feature type="compositionally biased region" description="Polar residues" evidence="1">
    <location>
        <begin position="82"/>
        <end position="93"/>
    </location>
</feature>
<dbReference type="EMBL" id="BKCP01011514">
    <property type="protein sequence ID" value="GER54732.1"/>
    <property type="molecule type" value="Genomic_DNA"/>
</dbReference>
<dbReference type="Proteomes" id="UP000325081">
    <property type="component" value="Unassembled WGS sequence"/>
</dbReference>
<evidence type="ECO:0000256" key="1">
    <source>
        <dbReference type="SAM" id="MobiDB-lite"/>
    </source>
</evidence>
<accession>A0A5A7RB72</accession>